<evidence type="ECO:0000256" key="1">
    <source>
        <dbReference type="SAM" id="Phobius"/>
    </source>
</evidence>
<dbReference type="Pfam" id="PF11821">
    <property type="entry name" value="ActD"/>
    <property type="match status" value="1"/>
</dbReference>
<gene>
    <name evidence="2" type="ORF">BRCON_0360</name>
</gene>
<reference evidence="2 3" key="1">
    <citation type="submission" date="2018-05" db="EMBL/GenBank/DDBJ databases">
        <title>A metagenomic window into the 2 km-deep terrestrial subsurface aquifer revealed taxonomically and functionally diverse microbial community comprising novel uncultured bacterial lineages.</title>
        <authorList>
            <person name="Kadnikov V.V."/>
            <person name="Mardanov A.V."/>
            <person name="Beletsky A.V."/>
            <person name="Banks D."/>
            <person name="Pimenov N.V."/>
            <person name="Frank Y.A."/>
            <person name="Karnachuk O.V."/>
            <person name="Ravin N.V."/>
        </authorList>
    </citation>
    <scope>NUCLEOTIDE SEQUENCE [LARGE SCALE GENOMIC DNA]</scope>
    <source>
        <strain evidence="2">BY</strain>
    </source>
</reference>
<dbReference type="AlphaFoldDB" id="A0A2Z4Y1R4"/>
<feature type="transmembrane region" description="Helical" evidence="1">
    <location>
        <begin position="101"/>
        <end position="123"/>
    </location>
</feature>
<feature type="transmembrane region" description="Helical" evidence="1">
    <location>
        <begin position="60"/>
        <end position="81"/>
    </location>
</feature>
<dbReference type="EMBL" id="CP030759">
    <property type="protein sequence ID" value="AXA35137.1"/>
    <property type="molecule type" value="Genomic_DNA"/>
</dbReference>
<dbReference type="PANTHER" id="PTHR40394">
    <property type="entry name" value="LIPOPROTEIN-RELATED"/>
    <property type="match status" value="1"/>
</dbReference>
<protein>
    <submittedName>
        <fullName evidence="2">Alternative complex III subunit ActD</fullName>
    </submittedName>
</protein>
<dbReference type="Proteomes" id="UP000262583">
    <property type="component" value="Chromosome"/>
</dbReference>
<dbReference type="InterPro" id="IPR021776">
    <property type="entry name" value="ActD"/>
</dbReference>
<keyword evidence="1" id="KW-1133">Transmembrane helix</keyword>
<keyword evidence="1" id="KW-0812">Transmembrane</keyword>
<evidence type="ECO:0000313" key="3">
    <source>
        <dbReference type="Proteomes" id="UP000262583"/>
    </source>
</evidence>
<organism evidence="2 3">
    <name type="scientific">Sumerlaea chitinivorans</name>
    <dbReference type="NCBI Taxonomy" id="2250252"/>
    <lineage>
        <taxon>Bacteria</taxon>
        <taxon>Candidatus Sumerlaeota</taxon>
        <taxon>Candidatus Sumerlaeia</taxon>
        <taxon>Candidatus Sumerlaeales</taxon>
        <taxon>Candidatus Sumerlaeaceae</taxon>
        <taxon>Candidatus Sumerlaea</taxon>
    </lineage>
</organism>
<dbReference type="PANTHER" id="PTHR40394:SF2">
    <property type="entry name" value="QUINOL:CYTOCHROME C OXIDOREDUCTASE MEMBRANE PROTEIN"/>
    <property type="match status" value="1"/>
</dbReference>
<accession>A0A2Z4Y1R4</accession>
<evidence type="ECO:0000313" key="2">
    <source>
        <dbReference type="EMBL" id="AXA35137.1"/>
    </source>
</evidence>
<name>A0A2Z4Y1R4_SUMC1</name>
<sequence length="180" mass="20139">MSATTRNLYGLMAEFETAEALAIATEKAYAAGYRKMDAYTPYPVEEVIHALGLKRNEVPFIVFLGGLIGCLVGFGMCYYFQVIDYPLVAGGKPLNSWPMYIPITFEVTVLFAALSAVFGMLALNGFPQPYHPVFNNPRFERASQDRFFLCIESADPLFDPQRTREFLQTLNPVEVAEVAQ</sequence>
<keyword evidence="1" id="KW-0472">Membrane</keyword>
<dbReference type="KEGG" id="schv:BRCON_0360"/>
<proteinExistence type="predicted"/>